<protein>
    <submittedName>
        <fullName evidence="3">SirB1 family protein</fullName>
    </submittedName>
</protein>
<dbReference type="InterPro" id="IPR032698">
    <property type="entry name" value="SirB1_N"/>
</dbReference>
<dbReference type="PANTHER" id="PTHR31350:SF21">
    <property type="entry name" value="F-BOX ONLY PROTEIN 21"/>
    <property type="match status" value="1"/>
</dbReference>
<dbReference type="PANTHER" id="PTHR31350">
    <property type="entry name" value="SI:DKEY-261L7.2"/>
    <property type="match status" value="1"/>
</dbReference>
<keyword evidence="4" id="KW-1185">Reference proteome</keyword>
<dbReference type="SUPFAM" id="SSF48452">
    <property type="entry name" value="TPR-like"/>
    <property type="match status" value="1"/>
</dbReference>
<name>A0ABP3QE97_9PROT</name>
<dbReference type="Pfam" id="PF13371">
    <property type="entry name" value="TPR_9"/>
    <property type="match status" value="1"/>
</dbReference>
<evidence type="ECO:0000259" key="2">
    <source>
        <dbReference type="Pfam" id="PF13369"/>
    </source>
</evidence>
<feature type="domain" description="Protein SirB1 N-terminal" evidence="2">
    <location>
        <begin position="46"/>
        <end position="201"/>
    </location>
</feature>
<gene>
    <name evidence="3" type="ORF">GCM10009416_26180</name>
</gene>
<sequence>MAMTPQEEARAALSANGLLPDVEVDLAAAALQFARIDAPDADWRAAEAALSDLARDAVAAATADPAADAGDAERRRRALADLLHGRLGYAGDTETYDDPANANLIRVVERRRGLPVALGILWLHAAEAAGWAAYGIDFPGHFLVAVEGERGQAVADVFGGGTGLQAPDLRALLKRFEGEKAELRPGVLRRMEKREVLLRLQNNLKLRRLRARDLEGALGCAEDMLRLAPDHVGLWREAGLMNQRLDRIGAALACLDRAIELEPTGETASRLRAVVEELRHRLN</sequence>
<dbReference type="EMBL" id="BAAAFZ010000036">
    <property type="protein sequence ID" value="GAA0586523.1"/>
    <property type="molecule type" value="Genomic_DNA"/>
</dbReference>
<proteinExistence type="inferred from homology"/>
<comment type="similarity">
    <text evidence="1">Belongs to the UPF0162 family.</text>
</comment>
<dbReference type="InterPro" id="IPR011990">
    <property type="entry name" value="TPR-like_helical_dom_sf"/>
</dbReference>
<organism evidence="3 4">
    <name type="scientific">Craurococcus roseus</name>
    <dbReference type="NCBI Taxonomy" id="77585"/>
    <lineage>
        <taxon>Bacteria</taxon>
        <taxon>Pseudomonadati</taxon>
        <taxon>Pseudomonadota</taxon>
        <taxon>Alphaproteobacteria</taxon>
        <taxon>Acetobacterales</taxon>
        <taxon>Acetobacteraceae</taxon>
        <taxon>Craurococcus</taxon>
    </lineage>
</organism>
<evidence type="ECO:0000313" key="4">
    <source>
        <dbReference type="Proteomes" id="UP001501588"/>
    </source>
</evidence>
<dbReference type="RefSeq" id="WP_343895759.1">
    <property type="nucleotide sequence ID" value="NZ_BAAAFZ010000036.1"/>
</dbReference>
<evidence type="ECO:0000256" key="1">
    <source>
        <dbReference type="ARBA" id="ARBA00007100"/>
    </source>
</evidence>
<accession>A0ABP3QE97</accession>
<evidence type="ECO:0000313" key="3">
    <source>
        <dbReference type="EMBL" id="GAA0586523.1"/>
    </source>
</evidence>
<reference evidence="4" key="1">
    <citation type="journal article" date="2019" name="Int. J. Syst. Evol. Microbiol.">
        <title>The Global Catalogue of Microorganisms (GCM) 10K type strain sequencing project: providing services to taxonomists for standard genome sequencing and annotation.</title>
        <authorList>
            <consortium name="The Broad Institute Genomics Platform"/>
            <consortium name="The Broad Institute Genome Sequencing Center for Infectious Disease"/>
            <person name="Wu L."/>
            <person name="Ma J."/>
        </authorList>
    </citation>
    <scope>NUCLEOTIDE SEQUENCE [LARGE SCALE GENOMIC DNA]</scope>
    <source>
        <strain evidence="4">JCM 9933</strain>
    </source>
</reference>
<comment type="caution">
    <text evidence="3">The sequence shown here is derived from an EMBL/GenBank/DDBJ whole genome shotgun (WGS) entry which is preliminary data.</text>
</comment>
<dbReference type="Proteomes" id="UP001501588">
    <property type="component" value="Unassembled WGS sequence"/>
</dbReference>
<dbReference type="Pfam" id="PF13369">
    <property type="entry name" value="Transglut_core2"/>
    <property type="match status" value="1"/>
</dbReference>
<dbReference type="Gene3D" id="1.25.40.10">
    <property type="entry name" value="Tetratricopeptide repeat domain"/>
    <property type="match status" value="1"/>
</dbReference>